<protein>
    <submittedName>
        <fullName evidence="1">Uncharacterized protein</fullName>
    </submittedName>
</protein>
<organism evidence="1 2">
    <name type="scientific">Ruminococcus turbiniformis</name>
    <dbReference type="NCBI Taxonomy" id="2881258"/>
    <lineage>
        <taxon>Bacteria</taxon>
        <taxon>Bacillati</taxon>
        <taxon>Bacillota</taxon>
        <taxon>Clostridia</taxon>
        <taxon>Eubacteriales</taxon>
        <taxon>Oscillospiraceae</taxon>
        <taxon>Ruminococcus</taxon>
    </lineage>
</organism>
<proteinExistence type="predicted"/>
<dbReference type="Proteomes" id="UP001198151">
    <property type="component" value="Unassembled WGS sequence"/>
</dbReference>
<reference evidence="1 2" key="1">
    <citation type="submission" date="2021-10" db="EMBL/GenBank/DDBJ databases">
        <title>Anaerobic single-cell dispensing facilitates the cultivation of human gut bacteria.</title>
        <authorList>
            <person name="Afrizal A."/>
        </authorList>
    </citation>
    <scope>NUCLEOTIDE SEQUENCE [LARGE SCALE GENOMIC DNA]</scope>
    <source>
        <strain evidence="1 2">CLA-AA-H200</strain>
    </source>
</reference>
<name>A0ABS8FX12_9FIRM</name>
<dbReference type="EMBL" id="JAJEQX010000014">
    <property type="protein sequence ID" value="MCC2254592.1"/>
    <property type="molecule type" value="Genomic_DNA"/>
</dbReference>
<comment type="caution">
    <text evidence="1">The sequence shown here is derived from an EMBL/GenBank/DDBJ whole genome shotgun (WGS) entry which is preliminary data.</text>
</comment>
<keyword evidence="2" id="KW-1185">Reference proteome</keyword>
<gene>
    <name evidence="1" type="ORF">LKD70_09205</name>
</gene>
<dbReference type="RefSeq" id="WP_227707731.1">
    <property type="nucleotide sequence ID" value="NZ_JAJEQX010000014.1"/>
</dbReference>
<evidence type="ECO:0000313" key="1">
    <source>
        <dbReference type="EMBL" id="MCC2254592.1"/>
    </source>
</evidence>
<accession>A0ABS8FX12</accession>
<evidence type="ECO:0000313" key="2">
    <source>
        <dbReference type="Proteomes" id="UP001198151"/>
    </source>
</evidence>
<sequence length="184" mass="21011">MKFDIEVWEKKYQLFEENRKGMSAEVVVSLSGGKFRAEIKSMDPEYEKYKNNFLKVITEVGNGAMYLMYSVFYSRIIPESDKEAETKRMDSIYADSAGEFLHTLFEKGKDKFLEDVFNQAIIIDIGYKLTNMEYRNGTWIQNNGDIWDNGIWRSAAGDIYGDCLGDIMSVITGPSTRLASHSAA</sequence>